<dbReference type="EMBL" id="JAZHXI010000015">
    <property type="protein sequence ID" value="KAL2063497.1"/>
    <property type="molecule type" value="Genomic_DNA"/>
</dbReference>
<feature type="region of interest" description="Disordered" evidence="1">
    <location>
        <begin position="340"/>
        <end position="360"/>
    </location>
</feature>
<evidence type="ECO:0000313" key="3">
    <source>
        <dbReference type="Proteomes" id="UP001595075"/>
    </source>
</evidence>
<organism evidence="2 3">
    <name type="scientific">Oculimacula yallundae</name>
    <dbReference type="NCBI Taxonomy" id="86028"/>
    <lineage>
        <taxon>Eukaryota</taxon>
        <taxon>Fungi</taxon>
        <taxon>Dikarya</taxon>
        <taxon>Ascomycota</taxon>
        <taxon>Pezizomycotina</taxon>
        <taxon>Leotiomycetes</taxon>
        <taxon>Helotiales</taxon>
        <taxon>Ploettnerulaceae</taxon>
        <taxon>Oculimacula</taxon>
    </lineage>
</organism>
<name>A0ABR4C1Q7_9HELO</name>
<proteinExistence type="predicted"/>
<dbReference type="Proteomes" id="UP001595075">
    <property type="component" value="Unassembled WGS sequence"/>
</dbReference>
<reference evidence="2 3" key="1">
    <citation type="journal article" date="2024" name="Commun. Biol.">
        <title>Comparative genomic analysis of thermophilic fungi reveals convergent evolutionary adaptations and gene losses.</title>
        <authorList>
            <person name="Steindorff A.S."/>
            <person name="Aguilar-Pontes M.V."/>
            <person name="Robinson A.J."/>
            <person name="Andreopoulos B."/>
            <person name="LaButti K."/>
            <person name="Kuo A."/>
            <person name="Mondo S."/>
            <person name="Riley R."/>
            <person name="Otillar R."/>
            <person name="Haridas S."/>
            <person name="Lipzen A."/>
            <person name="Grimwood J."/>
            <person name="Schmutz J."/>
            <person name="Clum A."/>
            <person name="Reid I.D."/>
            <person name="Moisan M.C."/>
            <person name="Butler G."/>
            <person name="Nguyen T.T.M."/>
            <person name="Dewar K."/>
            <person name="Conant G."/>
            <person name="Drula E."/>
            <person name="Henrissat B."/>
            <person name="Hansel C."/>
            <person name="Singer S."/>
            <person name="Hutchinson M.I."/>
            <person name="de Vries R.P."/>
            <person name="Natvig D.O."/>
            <person name="Powell A.J."/>
            <person name="Tsang A."/>
            <person name="Grigoriev I.V."/>
        </authorList>
    </citation>
    <scope>NUCLEOTIDE SEQUENCE [LARGE SCALE GENOMIC DNA]</scope>
    <source>
        <strain evidence="2 3">CBS 494.80</strain>
    </source>
</reference>
<feature type="compositionally biased region" description="Gly residues" evidence="1">
    <location>
        <begin position="122"/>
        <end position="142"/>
    </location>
</feature>
<evidence type="ECO:0000256" key="1">
    <source>
        <dbReference type="SAM" id="MobiDB-lite"/>
    </source>
</evidence>
<sequence length="360" mass="39020">MFKWHVNSAIGRSRPAAHDLARVTDGIAASLRQFSISASRNAEEDNSNRDTLRIRRQYSRPDVLNEVSSLKPSPSRGIDARSLAARPPPSFTRREDSQFTPRGGSSFAPRGAFRGPPREGGFTRGGLRGGSRGGALRGGARGRGARGAARGARGRGRGNATRGRGGASGPKDRVEDEGAPIPFTPEELEYYDDRMGGFQAPYKPVTSAEDLARWGPPVISSPRGVMESLVYKMAVATDNVSPHFKSAAEHHEKMMSGAGTLFENAAERRRSKSVYRKASKMSKADKEAVMKEWVAGQYVRPQDVANPRDVLAQVSALTSRNGTYLPADAKKLEDTLKKLLPASLRDPKPQAAKQAAKRKV</sequence>
<accession>A0ABR4C1Q7</accession>
<gene>
    <name evidence="2" type="ORF">VTL71DRAFT_5302</name>
</gene>
<keyword evidence="3" id="KW-1185">Reference proteome</keyword>
<comment type="caution">
    <text evidence="2">The sequence shown here is derived from an EMBL/GenBank/DDBJ whole genome shotgun (WGS) entry which is preliminary data.</text>
</comment>
<evidence type="ECO:0000313" key="2">
    <source>
        <dbReference type="EMBL" id="KAL2063497.1"/>
    </source>
</evidence>
<protein>
    <submittedName>
        <fullName evidence="2">Uncharacterized protein</fullName>
    </submittedName>
</protein>
<feature type="region of interest" description="Disordered" evidence="1">
    <location>
        <begin position="63"/>
        <end position="180"/>
    </location>
</feature>